<comment type="caution">
    <text evidence="1">The sequence shown here is derived from an EMBL/GenBank/DDBJ whole genome shotgun (WGS) entry which is preliminary data.</text>
</comment>
<reference evidence="2" key="1">
    <citation type="journal article" date="2017" name="Nat. Microbiol.">
        <title>Global analysis of biosynthetic gene clusters reveals vast potential of secondary metabolite production in Penicillium species.</title>
        <authorList>
            <person name="Nielsen J.C."/>
            <person name="Grijseels S."/>
            <person name="Prigent S."/>
            <person name="Ji B."/>
            <person name="Dainat J."/>
            <person name="Nielsen K.F."/>
            <person name="Frisvad J.C."/>
            <person name="Workman M."/>
            <person name="Nielsen J."/>
        </authorList>
    </citation>
    <scope>NUCLEOTIDE SEQUENCE [LARGE SCALE GENOMIC DNA]</scope>
    <source>
        <strain evidence="2">IBT 24891</strain>
    </source>
</reference>
<accession>A0A1V6SVD1</accession>
<gene>
    <name evidence="1" type="ORF">PENSTE_c019G05187</name>
</gene>
<evidence type="ECO:0000313" key="1">
    <source>
        <dbReference type="EMBL" id="OQE17961.1"/>
    </source>
</evidence>
<sequence>MSREVDKLPMPAVIRRKKVIVASASRSGTLGLYEAMKILGYRPYHLYETVVVHGETHLKIFKEALIAQFNYFSGVRRLRKPDVEKWLADYDAIIEVPSYLGTDMIDAYAEDPDVKFILTERDPQKWALSFNNTCYNVAKMGTTFPFNILKYFQVDLYHFLEVNRLVYRALANGTKPGDPDNEESLCDYYSSYIKRVKSTIPADRLCLIQLEDGIDWDTICPFLEVPVPKENYPDRNQPARFEALLGGFLQPRIRTAMLRCSAVVLTVLGAGGWVTFKYGPSFFPRLMVITPP</sequence>
<dbReference type="PANTHER" id="PTHR36978:SF4">
    <property type="entry name" value="P-LOOP CONTAINING NUCLEOSIDE TRIPHOSPHATE HYDROLASE PROTEIN"/>
    <property type="match status" value="1"/>
</dbReference>
<protein>
    <recommendedName>
        <fullName evidence="3">Sulfotransferase domain-containing protein</fullName>
    </recommendedName>
</protein>
<dbReference type="Gene3D" id="3.40.50.300">
    <property type="entry name" value="P-loop containing nucleotide triphosphate hydrolases"/>
    <property type="match status" value="1"/>
</dbReference>
<dbReference type="Proteomes" id="UP000191285">
    <property type="component" value="Unassembled WGS sequence"/>
</dbReference>
<dbReference type="STRING" id="303698.A0A1V6SVD1"/>
<dbReference type="InterPro" id="IPR040632">
    <property type="entry name" value="Sulfotransfer_4"/>
</dbReference>
<keyword evidence="2" id="KW-1185">Reference proteome</keyword>
<dbReference type="InterPro" id="IPR027417">
    <property type="entry name" value="P-loop_NTPase"/>
</dbReference>
<dbReference type="OrthoDB" id="408152at2759"/>
<dbReference type="AlphaFoldDB" id="A0A1V6SVD1"/>
<dbReference type="EMBL" id="MLKD01000019">
    <property type="protein sequence ID" value="OQE17961.1"/>
    <property type="molecule type" value="Genomic_DNA"/>
</dbReference>
<dbReference type="Pfam" id="PF17784">
    <property type="entry name" value="Sulfotransfer_4"/>
    <property type="match status" value="1"/>
</dbReference>
<organism evidence="1 2">
    <name type="scientific">Penicillium steckii</name>
    <dbReference type="NCBI Taxonomy" id="303698"/>
    <lineage>
        <taxon>Eukaryota</taxon>
        <taxon>Fungi</taxon>
        <taxon>Dikarya</taxon>
        <taxon>Ascomycota</taxon>
        <taxon>Pezizomycotina</taxon>
        <taxon>Eurotiomycetes</taxon>
        <taxon>Eurotiomycetidae</taxon>
        <taxon>Eurotiales</taxon>
        <taxon>Aspergillaceae</taxon>
        <taxon>Penicillium</taxon>
    </lineage>
</organism>
<name>A0A1V6SVD1_9EURO</name>
<dbReference type="SUPFAM" id="SSF52540">
    <property type="entry name" value="P-loop containing nucleoside triphosphate hydrolases"/>
    <property type="match status" value="1"/>
</dbReference>
<proteinExistence type="predicted"/>
<dbReference type="PANTHER" id="PTHR36978">
    <property type="entry name" value="P-LOOP CONTAINING NUCLEOTIDE TRIPHOSPHATE HYDROLASE"/>
    <property type="match status" value="1"/>
</dbReference>
<evidence type="ECO:0000313" key="2">
    <source>
        <dbReference type="Proteomes" id="UP000191285"/>
    </source>
</evidence>
<evidence type="ECO:0008006" key="3">
    <source>
        <dbReference type="Google" id="ProtNLM"/>
    </source>
</evidence>